<protein>
    <submittedName>
        <fullName evidence="1">Uncharacterized protein</fullName>
    </submittedName>
</protein>
<name>A0ACD5XUJ7_AVESA</name>
<reference evidence="1" key="2">
    <citation type="submission" date="2025-09" db="UniProtKB">
        <authorList>
            <consortium name="EnsemblPlants"/>
        </authorList>
    </citation>
    <scope>IDENTIFICATION</scope>
</reference>
<organism evidence="1 2">
    <name type="scientific">Avena sativa</name>
    <name type="common">Oat</name>
    <dbReference type="NCBI Taxonomy" id="4498"/>
    <lineage>
        <taxon>Eukaryota</taxon>
        <taxon>Viridiplantae</taxon>
        <taxon>Streptophyta</taxon>
        <taxon>Embryophyta</taxon>
        <taxon>Tracheophyta</taxon>
        <taxon>Spermatophyta</taxon>
        <taxon>Magnoliopsida</taxon>
        <taxon>Liliopsida</taxon>
        <taxon>Poales</taxon>
        <taxon>Poaceae</taxon>
        <taxon>BOP clade</taxon>
        <taxon>Pooideae</taxon>
        <taxon>Poodae</taxon>
        <taxon>Poeae</taxon>
        <taxon>Poeae Chloroplast Group 1 (Aveneae type)</taxon>
        <taxon>Aveninae</taxon>
        <taxon>Avena</taxon>
    </lineage>
</organism>
<evidence type="ECO:0000313" key="1">
    <source>
        <dbReference type="EnsemblPlants" id="AVESA.00010b.r2.5AG0857160.1.CDS.1"/>
    </source>
</evidence>
<proteinExistence type="predicted"/>
<dbReference type="EnsemblPlants" id="AVESA.00010b.r2.5AG0857160.1">
    <property type="protein sequence ID" value="AVESA.00010b.r2.5AG0857160.1.CDS.1"/>
    <property type="gene ID" value="AVESA.00010b.r2.5AG0857160"/>
</dbReference>
<keyword evidence="2" id="KW-1185">Reference proteome</keyword>
<reference evidence="1" key="1">
    <citation type="submission" date="2021-05" db="EMBL/GenBank/DDBJ databases">
        <authorList>
            <person name="Scholz U."/>
            <person name="Mascher M."/>
            <person name="Fiebig A."/>
        </authorList>
    </citation>
    <scope>NUCLEOTIDE SEQUENCE [LARGE SCALE GENOMIC DNA]</scope>
</reference>
<sequence length="160" mass="17035">MKTLQHEARPARAKPALEPKTEPAGAPAEEAFTARELDAAEQLIHLSESSSSSGAPRAAGSGVAATRSSSSSRDCVNTPPAPGAAPVLLGGCADWEEEEEREVAGTQRRVKRYRLIAEIYAATEGYGGRGGSGSRKNKKERTKRWGEEKDHLVISVIPRG</sequence>
<evidence type="ECO:0000313" key="2">
    <source>
        <dbReference type="Proteomes" id="UP001732700"/>
    </source>
</evidence>
<accession>A0ACD5XUJ7</accession>
<dbReference type="Proteomes" id="UP001732700">
    <property type="component" value="Chromosome 5A"/>
</dbReference>